<protein>
    <submittedName>
        <fullName evidence="4">Tautomerase, putative</fullName>
    </submittedName>
</protein>
<dbReference type="InterPro" id="IPR037401">
    <property type="entry name" value="SnoaL-like"/>
</dbReference>
<keyword evidence="5" id="KW-1185">Reference proteome</keyword>
<dbReference type="Gene3D" id="3.10.450.50">
    <property type="match status" value="1"/>
</dbReference>
<organism evidence="4 5">
    <name type="scientific">Yoonia vestfoldensis SKA53</name>
    <dbReference type="NCBI Taxonomy" id="314232"/>
    <lineage>
        <taxon>Bacteria</taxon>
        <taxon>Pseudomonadati</taxon>
        <taxon>Pseudomonadota</taxon>
        <taxon>Alphaproteobacteria</taxon>
        <taxon>Rhodobacterales</taxon>
        <taxon>Paracoccaceae</taxon>
        <taxon>Yoonia</taxon>
    </lineage>
</organism>
<feature type="domain" description="4-oxalocrotonate tautomerase-like" evidence="2">
    <location>
        <begin position="2"/>
        <end position="54"/>
    </location>
</feature>
<evidence type="ECO:0000259" key="3">
    <source>
        <dbReference type="Pfam" id="PF12680"/>
    </source>
</evidence>
<dbReference type="STRING" id="314232.SKA53_04153"/>
<evidence type="ECO:0000259" key="2">
    <source>
        <dbReference type="Pfam" id="PF01361"/>
    </source>
</evidence>
<accession>A3V5S4</accession>
<feature type="domain" description="SnoaL-like" evidence="3">
    <location>
        <begin position="71"/>
        <end position="174"/>
    </location>
</feature>
<proteinExistence type="predicted"/>
<dbReference type="Gene3D" id="3.30.429.10">
    <property type="entry name" value="Macrophage Migration Inhibitory Factor"/>
    <property type="match status" value="1"/>
</dbReference>
<dbReference type="Pfam" id="PF01361">
    <property type="entry name" value="Tautomerase"/>
    <property type="match status" value="1"/>
</dbReference>
<dbReference type="eggNOG" id="COG1942">
    <property type="taxonomic scope" value="Bacteria"/>
</dbReference>
<evidence type="ECO:0000313" key="4">
    <source>
        <dbReference type="EMBL" id="EAQ06248.1"/>
    </source>
</evidence>
<dbReference type="HOGENOM" id="CLU_102970_0_0_5"/>
<dbReference type="SUPFAM" id="SSF55331">
    <property type="entry name" value="Tautomerase/MIF"/>
    <property type="match status" value="1"/>
</dbReference>
<dbReference type="InterPro" id="IPR014347">
    <property type="entry name" value="Tautomerase/MIF_sf"/>
</dbReference>
<dbReference type="InterPro" id="IPR004370">
    <property type="entry name" value="4-OT-like_dom"/>
</dbReference>
<keyword evidence="1" id="KW-0413">Isomerase</keyword>
<dbReference type="EMBL" id="AAMS01000005">
    <property type="protein sequence ID" value="EAQ06248.1"/>
    <property type="molecule type" value="Genomic_DNA"/>
</dbReference>
<evidence type="ECO:0000256" key="1">
    <source>
        <dbReference type="ARBA" id="ARBA00023235"/>
    </source>
</evidence>
<sequence>MPIIELHILEGYSDDDKTRLGQALTDAVRIVVPATPDAVTVMIHEMPRADYMRGRTHRTPAPAQPDQISIVRQFLTAMEMRDLDAARGFLGVDFTMTFPGNKQMHKLEDLVAWAAPRYRFVTKTYAGFEALQSADAHAVVYCHGTLSGEWPDGTAFAGIRFIDRFEVTNGLLTRQDVWNDISEHKAKTT</sequence>
<dbReference type="GO" id="GO:0016853">
    <property type="term" value="F:isomerase activity"/>
    <property type="evidence" value="ECO:0007669"/>
    <property type="project" value="UniProtKB-KW"/>
</dbReference>
<evidence type="ECO:0000313" key="5">
    <source>
        <dbReference type="Proteomes" id="UP000004507"/>
    </source>
</evidence>
<comment type="caution">
    <text evidence="4">The sequence shown here is derived from an EMBL/GenBank/DDBJ whole genome shotgun (WGS) entry which is preliminary data.</text>
</comment>
<dbReference type="SUPFAM" id="SSF54427">
    <property type="entry name" value="NTF2-like"/>
    <property type="match status" value="1"/>
</dbReference>
<name>A3V5S4_9RHOB</name>
<dbReference type="AlphaFoldDB" id="A3V5S4"/>
<dbReference type="RefSeq" id="WP_007204786.1">
    <property type="nucleotide sequence ID" value="NZ_CH672414.1"/>
</dbReference>
<dbReference type="Proteomes" id="UP000004507">
    <property type="component" value="Unassembled WGS sequence"/>
</dbReference>
<gene>
    <name evidence="4" type="ORF">SKA53_04153</name>
</gene>
<dbReference type="InterPro" id="IPR032710">
    <property type="entry name" value="NTF2-like_dom_sf"/>
</dbReference>
<dbReference type="Pfam" id="PF12680">
    <property type="entry name" value="SnoaL_2"/>
    <property type="match status" value="1"/>
</dbReference>
<reference evidence="4 5" key="1">
    <citation type="submission" date="2006-01" db="EMBL/GenBank/DDBJ databases">
        <authorList>
            <person name="Hagstrom A."/>
            <person name="Ferriera S."/>
            <person name="Johnson J."/>
            <person name="Kravitz S."/>
            <person name="Halpern A."/>
            <person name="Remington K."/>
            <person name="Beeson K."/>
            <person name="Tran B."/>
            <person name="Rogers Y.-H."/>
            <person name="Friedman R."/>
            <person name="Venter J.C."/>
        </authorList>
    </citation>
    <scope>NUCLEOTIDE SEQUENCE [LARGE SCALE GENOMIC DNA]</scope>
    <source>
        <strain evidence="4 5">SKA53</strain>
    </source>
</reference>
<dbReference type="OrthoDB" id="8635217at2"/>